<feature type="domain" description="HTH cro/C1-type" evidence="1">
    <location>
        <begin position="27"/>
        <end position="72"/>
    </location>
</feature>
<dbReference type="Proteomes" id="UP001552527">
    <property type="component" value="Unassembled WGS sequence"/>
</dbReference>
<dbReference type="SUPFAM" id="SSF47413">
    <property type="entry name" value="lambda repressor-like DNA-binding domains"/>
    <property type="match status" value="1"/>
</dbReference>
<proteinExistence type="predicted"/>
<dbReference type="InterPro" id="IPR001387">
    <property type="entry name" value="Cro/C1-type_HTH"/>
</dbReference>
<accession>A0ABV3JNV2</accession>
<name>A0ABV3JNV2_9ACTN</name>
<dbReference type="CDD" id="cd00093">
    <property type="entry name" value="HTH_XRE"/>
    <property type="match status" value="1"/>
</dbReference>
<dbReference type="RefSeq" id="WP_364027373.1">
    <property type="nucleotide sequence ID" value="NZ_JBFATE010000023.1"/>
</dbReference>
<comment type="caution">
    <text evidence="2">The sequence shown here is derived from an EMBL/GenBank/DDBJ whole genome shotgun (WGS) entry which is preliminary data.</text>
</comment>
<evidence type="ECO:0000313" key="2">
    <source>
        <dbReference type="EMBL" id="MEV5249852.1"/>
    </source>
</evidence>
<dbReference type="Pfam" id="PF13560">
    <property type="entry name" value="HTH_31"/>
    <property type="match status" value="1"/>
</dbReference>
<dbReference type="PROSITE" id="PS50943">
    <property type="entry name" value="HTH_CROC1"/>
    <property type="match status" value="1"/>
</dbReference>
<evidence type="ECO:0000259" key="1">
    <source>
        <dbReference type="PROSITE" id="PS50943"/>
    </source>
</evidence>
<keyword evidence="3" id="KW-1185">Reference proteome</keyword>
<evidence type="ECO:0000313" key="3">
    <source>
        <dbReference type="Proteomes" id="UP001552527"/>
    </source>
</evidence>
<dbReference type="InterPro" id="IPR010982">
    <property type="entry name" value="Lambda_DNA-bd_dom_sf"/>
</dbReference>
<gene>
    <name evidence="2" type="ORF">AB0K95_32040</name>
</gene>
<dbReference type="SMART" id="SM00530">
    <property type="entry name" value="HTH_XRE"/>
    <property type="match status" value="1"/>
</dbReference>
<reference evidence="2 3" key="1">
    <citation type="submission" date="2024-06" db="EMBL/GenBank/DDBJ databases">
        <title>The Natural Products Discovery Center: Release of the First 8490 Sequenced Strains for Exploring Actinobacteria Biosynthetic Diversity.</title>
        <authorList>
            <person name="Kalkreuter E."/>
            <person name="Kautsar S.A."/>
            <person name="Yang D."/>
            <person name="Bader C.D."/>
            <person name="Teijaro C.N."/>
            <person name="Fluegel L."/>
            <person name="Davis C.M."/>
            <person name="Simpson J.R."/>
            <person name="Lauterbach L."/>
            <person name="Steele A.D."/>
            <person name="Gui C."/>
            <person name="Meng S."/>
            <person name="Li G."/>
            <person name="Viehrig K."/>
            <person name="Ye F."/>
            <person name="Su P."/>
            <person name="Kiefer A.F."/>
            <person name="Nichols A."/>
            <person name="Cepeda A.J."/>
            <person name="Yan W."/>
            <person name="Fan B."/>
            <person name="Jiang Y."/>
            <person name="Adhikari A."/>
            <person name="Zheng C.-J."/>
            <person name="Schuster L."/>
            <person name="Cowan T.M."/>
            <person name="Smanski M.J."/>
            <person name="Chevrette M.G."/>
            <person name="De Carvalho L.P.S."/>
            <person name="Shen B."/>
        </authorList>
    </citation>
    <scope>NUCLEOTIDE SEQUENCE [LARGE SCALE GENOMIC DNA]</scope>
    <source>
        <strain evidence="2 3">NPDC052768</strain>
    </source>
</reference>
<dbReference type="EMBL" id="JBFATE010000023">
    <property type="protein sequence ID" value="MEV5249852.1"/>
    <property type="molecule type" value="Genomic_DNA"/>
</dbReference>
<protein>
    <submittedName>
        <fullName evidence="2">Helix-turn-helix domain-containing protein</fullName>
    </submittedName>
</protein>
<dbReference type="Gene3D" id="1.10.260.40">
    <property type="entry name" value="lambda repressor-like DNA-binding domains"/>
    <property type="match status" value="1"/>
</dbReference>
<organism evidence="2 3">
    <name type="scientific">Streptomyces werraensis</name>
    <dbReference type="NCBI Taxonomy" id="68284"/>
    <lineage>
        <taxon>Bacteria</taxon>
        <taxon>Bacillati</taxon>
        <taxon>Actinomycetota</taxon>
        <taxon>Actinomycetes</taxon>
        <taxon>Kitasatosporales</taxon>
        <taxon>Streptomycetaceae</taxon>
        <taxon>Streptomyces</taxon>
    </lineage>
</organism>
<sequence length="89" mass="9850">MSELVHAVDALLSRPRLLPPPEVRASLRKADGLTQEEVAVAFGVTRVAFQRWEAGTAQPRRRHLEAYLHLLKGWAAKHPEAAQGFGEVS</sequence>